<dbReference type="Proteomes" id="UP000697995">
    <property type="component" value="Unassembled WGS sequence"/>
</dbReference>
<dbReference type="Pfam" id="PF04402">
    <property type="entry name" value="SIMPL"/>
    <property type="match status" value="1"/>
</dbReference>
<evidence type="ECO:0008006" key="4">
    <source>
        <dbReference type="Google" id="ProtNLM"/>
    </source>
</evidence>
<evidence type="ECO:0000313" key="3">
    <source>
        <dbReference type="Proteomes" id="UP000697995"/>
    </source>
</evidence>
<feature type="non-terminal residue" evidence="2">
    <location>
        <position position="192"/>
    </location>
</feature>
<gene>
    <name evidence="2" type="ORF">CKO45_19700</name>
</gene>
<sequence>MPTIPTLLAHAVLALAVPAATPARAQAPAETLLHLAETAQVTRPPDELRATLRAEARAATAAAAQAAVNRAVAAALDRARGVPAVTVTTGGYWAARSSESNTWQASQALLLRGAEAAPLLDLVGALQGSGLALADLGWILSPEAERAAREEASRLAIDGLQRRAAAVAAQLGLGVAGLREIRLDAPRMPQPG</sequence>
<feature type="signal peptide" evidence="1">
    <location>
        <begin position="1"/>
        <end position="25"/>
    </location>
</feature>
<comment type="caution">
    <text evidence="2">The sequence shown here is derived from an EMBL/GenBank/DDBJ whole genome shotgun (WGS) entry which is preliminary data.</text>
</comment>
<feature type="chain" id="PRO_5046737568" description="Outer membrane efflux protein" evidence="1">
    <location>
        <begin position="26"/>
        <end position="192"/>
    </location>
</feature>
<proteinExistence type="predicted"/>
<protein>
    <recommendedName>
        <fullName evidence="4">Outer membrane efflux protein</fullName>
    </recommendedName>
</protein>
<evidence type="ECO:0000313" key="2">
    <source>
        <dbReference type="EMBL" id="MBK1660453.1"/>
    </source>
</evidence>
<evidence type="ECO:0000256" key="1">
    <source>
        <dbReference type="SAM" id="SignalP"/>
    </source>
</evidence>
<keyword evidence="1" id="KW-0732">Signal</keyword>
<keyword evidence="3" id="KW-1185">Reference proteome</keyword>
<organism evidence="2 3">
    <name type="scientific">Paracraurococcus ruber</name>
    <dbReference type="NCBI Taxonomy" id="77675"/>
    <lineage>
        <taxon>Bacteria</taxon>
        <taxon>Pseudomonadati</taxon>
        <taxon>Pseudomonadota</taxon>
        <taxon>Alphaproteobacteria</taxon>
        <taxon>Acetobacterales</taxon>
        <taxon>Roseomonadaceae</taxon>
        <taxon>Paracraurococcus</taxon>
    </lineage>
</organism>
<reference evidence="2 3" key="1">
    <citation type="journal article" date="2020" name="Microorganisms">
        <title>Osmotic Adaptation and Compatible Solute Biosynthesis of Phototrophic Bacteria as Revealed from Genome Analyses.</title>
        <authorList>
            <person name="Imhoff J.F."/>
            <person name="Rahn T."/>
            <person name="Kunzel S."/>
            <person name="Keller A."/>
            <person name="Neulinger S.C."/>
        </authorList>
    </citation>
    <scope>NUCLEOTIDE SEQUENCE [LARGE SCALE GENOMIC DNA]</scope>
    <source>
        <strain evidence="2 3">DSM 15382</strain>
    </source>
</reference>
<dbReference type="InterPro" id="IPR007497">
    <property type="entry name" value="SIMPL/DUF541"/>
</dbReference>
<accession>A0ABS1D1R7</accession>
<dbReference type="RefSeq" id="WP_207191690.1">
    <property type="nucleotide sequence ID" value="NZ_NRSG01000179.1"/>
</dbReference>
<dbReference type="Gene3D" id="3.30.70.2970">
    <property type="entry name" value="Protein of unknown function (DUF541), domain 2"/>
    <property type="match status" value="1"/>
</dbReference>
<dbReference type="Gene3D" id="3.30.110.170">
    <property type="entry name" value="Protein of unknown function (DUF541), domain 1"/>
    <property type="match status" value="1"/>
</dbReference>
<name>A0ABS1D1R7_9PROT</name>
<dbReference type="EMBL" id="NRSG01000179">
    <property type="protein sequence ID" value="MBK1660453.1"/>
    <property type="molecule type" value="Genomic_DNA"/>
</dbReference>